<dbReference type="InterPro" id="IPR050351">
    <property type="entry name" value="BphY/WalK/GraS-like"/>
</dbReference>
<dbReference type="SUPFAM" id="SSF55874">
    <property type="entry name" value="ATPase domain of HSP90 chaperone/DNA topoisomerase II/histidine kinase"/>
    <property type="match status" value="1"/>
</dbReference>
<evidence type="ECO:0000256" key="13">
    <source>
        <dbReference type="SAM" id="Phobius"/>
    </source>
</evidence>
<dbReference type="FunFam" id="3.30.565.10:FF:000023">
    <property type="entry name" value="PAS domain-containing sensor histidine kinase"/>
    <property type="match status" value="1"/>
</dbReference>
<keyword evidence="11" id="KW-0902">Two-component regulatory system</keyword>
<keyword evidence="5" id="KW-1003">Cell membrane</keyword>
<keyword evidence="13" id="KW-0812">Transmembrane</keyword>
<dbReference type="GO" id="GO:0000155">
    <property type="term" value="F:phosphorelay sensor kinase activity"/>
    <property type="evidence" value="ECO:0007669"/>
    <property type="project" value="InterPro"/>
</dbReference>
<dbReference type="InterPro" id="IPR035965">
    <property type="entry name" value="PAS-like_dom_sf"/>
</dbReference>
<evidence type="ECO:0000256" key="10">
    <source>
        <dbReference type="ARBA" id="ARBA00022840"/>
    </source>
</evidence>
<dbReference type="GO" id="GO:0016036">
    <property type="term" value="P:cellular response to phosphate starvation"/>
    <property type="evidence" value="ECO:0007669"/>
    <property type="project" value="TreeGrafter"/>
</dbReference>
<keyword evidence="16" id="KW-1185">Reference proteome</keyword>
<keyword evidence="12 13" id="KW-0472">Membrane</keyword>
<keyword evidence="7 15" id="KW-0808">Transferase</keyword>
<dbReference type="EMBL" id="CP001848">
    <property type="protein sequence ID" value="ADB18296.1"/>
    <property type="molecule type" value="Genomic_DNA"/>
</dbReference>
<evidence type="ECO:0000256" key="12">
    <source>
        <dbReference type="ARBA" id="ARBA00023136"/>
    </source>
</evidence>
<dbReference type="Pfam" id="PF00512">
    <property type="entry name" value="HisKA"/>
    <property type="match status" value="1"/>
</dbReference>
<dbReference type="FunFam" id="1.10.287.130:FF:000001">
    <property type="entry name" value="Two-component sensor histidine kinase"/>
    <property type="match status" value="1"/>
</dbReference>
<evidence type="ECO:0000256" key="6">
    <source>
        <dbReference type="ARBA" id="ARBA00022553"/>
    </source>
</evidence>
<feature type="domain" description="Histidine kinase" evidence="14">
    <location>
        <begin position="279"/>
        <end position="497"/>
    </location>
</feature>
<sequence length="501" mass="55206">MLEDVPAVTDRADHRWWLSTLLAAACCALGAAWVVEPLLDMPTWPMRIGFLLSGLLLAIIVIQIANVRRSSQSKAAQRYIDLLCRIEPHLLADESTTAALPRLSSDNPWAPVFQRVHNCLADYARQLDEARHLSSIAEVRARHASRQFEQLTEILNGLSDPVVAIDQFGEITLSNQSAQRLLKLPVEADTHAALEQLDLCEELVSLLGETRKRRVPAVRQAETELSDDQGRKHWFRITCKALAGDEQSSGNEQHGAVAVLTDISGQKAIQKRNAEFVSAVSHEMKTPLSSIRAYVELLADDEAEDDATREEFLKVIESQTDRLQRLIDNLLNLARIEAGVVAVQKLPQSLNELLGEAVNLLQPAAQQKNITLSSELSPMYLGVLADRDTLLQAAINLISNALKYTQPGGSVQVRSRLAASDVVFEVTDSGVGLSEDDCKRVFEKFYRVKKDREMASGTGLGLPLVKHIVEDIHNGRVEVESKLGEGSTFRLVLPSVGQLSA</sequence>
<comment type="catalytic activity">
    <reaction evidence="1">
        <text>ATP + protein L-histidine = ADP + protein N-phospho-L-histidine.</text>
        <dbReference type="EC" id="2.7.13.3"/>
    </reaction>
</comment>
<evidence type="ECO:0000256" key="1">
    <source>
        <dbReference type="ARBA" id="ARBA00000085"/>
    </source>
</evidence>
<dbReference type="GO" id="GO:0004721">
    <property type="term" value="F:phosphoprotein phosphatase activity"/>
    <property type="evidence" value="ECO:0007669"/>
    <property type="project" value="TreeGrafter"/>
</dbReference>
<evidence type="ECO:0000256" key="8">
    <source>
        <dbReference type="ARBA" id="ARBA00022741"/>
    </source>
</evidence>
<evidence type="ECO:0000256" key="9">
    <source>
        <dbReference type="ARBA" id="ARBA00022777"/>
    </source>
</evidence>
<dbReference type="InterPro" id="IPR036890">
    <property type="entry name" value="HATPase_C_sf"/>
</dbReference>
<dbReference type="GO" id="GO:0005524">
    <property type="term" value="F:ATP binding"/>
    <property type="evidence" value="ECO:0007669"/>
    <property type="project" value="UniProtKB-KW"/>
</dbReference>
<evidence type="ECO:0000256" key="3">
    <source>
        <dbReference type="ARBA" id="ARBA00004314"/>
    </source>
</evidence>
<gene>
    <name evidence="15" type="ordered locus">Psta_3635</name>
</gene>
<evidence type="ECO:0000256" key="2">
    <source>
        <dbReference type="ARBA" id="ARBA00004236"/>
    </source>
</evidence>
<dbReference type="InterPro" id="IPR036097">
    <property type="entry name" value="HisK_dim/P_sf"/>
</dbReference>
<dbReference type="Pfam" id="PF02518">
    <property type="entry name" value="HATPase_c"/>
    <property type="match status" value="1"/>
</dbReference>
<dbReference type="eggNOG" id="COG5002">
    <property type="taxonomic scope" value="Bacteria"/>
</dbReference>
<keyword evidence="9 15" id="KW-0418">Kinase</keyword>
<keyword evidence="6" id="KW-0597">Phosphoprotein</keyword>
<feature type="transmembrane region" description="Helical" evidence="13">
    <location>
        <begin position="16"/>
        <end position="35"/>
    </location>
</feature>
<dbReference type="Proteomes" id="UP000001887">
    <property type="component" value="Chromosome"/>
</dbReference>
<dbReference type="SUPFAM" id="SSF55785">
    <property type="entry name" value="PYP-like sensor domain (PAS domain)"/>
    <property type="match status" value="1"/>
</dbReference>
<dbReference type="InterPro" id="IPR005467">
    <property type="entry name" value="His_kinase_dom"/>
</dbReference>
<dbReference type="SMART" id="SM00387">
    <property type="entry name" value="HATPase_c"/>
    <property type="match status" value="1"/>
</dbReference>
<reference evidence="15 16" key="1">
    <citation type="journal article" date="2009" name="Stand. Genomic Sci.">
        <title>Complete genome sequence of Pirellula staleyi type strain (ATCC 27377).</title>
        <authorList>
            <person name="Clum A."/>
            <person name="Tindall B.J."/>
            <person name="Sikorski J."/>
            <person name="Ivanova N."/>
            <person name="Mavrommatis K."/>
            <person name="Lucas S."/>
            <person name="Glavina del Rio T."/>
            <person name="Nolan M."/>
            <person name="Chen F."/>
            <person name="Tice H."/>
            <person name="Pitluck S."/>
            <person name="Cheng J.F."/>
            <person name="Chertkov O."/>
            <person name="Brettin T."/>
            <person name="Han C."/>
            <person name="Detter J.C."/>
            <person name="Kuske C."/>
            <person name="Bruce D."/>
            <person name="Goodwin L."/>
            <person name="Ovchinikova G."/>
            <person name="Pati A."/>
            <person name="Mikhailova N."/>
            <person name="Chen A."/>
            <person name="Palaniappan K."/>
            <person name="Land M."/>
            <person name="Hauser L."/>
            <person name="Chang Y.J."/>
            <person name="Jeffries C.D."/>
            <person name="Chain P."/>
            <person name="Rohde M."/>
            <person name="Goker M."/>
            <person name="Bristow J."/>
            <person name="Eisen J.A."/>
            <person name="Markowitz V."/>
            <person name="Hugenholtz P."/>
            <person name="Kyrpides N.C."/>
            <person name="Klenk H.P."/>
            <person name="Lapidus A."/>
        </authorList>
    </citation>
    <scope>NUCLEOTIDE SEQUENCE [LARGE SCALE GENOMIC DNA]</scope>
    <source>
        <strain evidence="16">ATCC 27377 / DSM 6068 / ICPB 4128</strain>
    </source>
</reference>
<protein>
    <recommendedName>
        <fullName evidence="4">histidine kinase</fullName>
        <ecNumber evidence="4">2.7.13.3</ecNumber>
    </recommendedName>
</protein>
<dbReference type="Gene3D" id="3.30.565.10">
    <property type="entry name" value="Histidine kinase-like ATPase, C-terminal domain"/>
    <property type="match status" value="1"/>
</dbReference>
<keyword evidence="8" id="KW-0547">Nucleotide-binding</keyword>
<evidence type="ECO:0000256" key="7">
    <source>
        <dbReference type="ARBA" id="ARBA00022679"/>
    </source>
</evidence>
<evidence type="ECO:0000313" key="15">
    <source>
        <dbReference type="EMBL" id="ADB18296.1"/>
    </source>
</evidence>
<dbReference type="HOGENOM" id="CLU_000445_89_2_0"/>
<accession>D2QZA4</accession>
<dbReference type="GO" id="GO:0005886">
    <property type="term" value="C:plasma membrane"/>
    <property type="evidence" value="ECO:0007669"/>
    <property type="project" value="UniProtKB-SubCell"/>
</dbReference>
<dbReference type="PANTHER" id="PTHR45453:SF1">
    <property type="entry name" value="PHOSPHATE REGULON SENSOR PROTEIN PHOR"/>
    <property type="match status" value="1"/>
</dbReference>
<evidence type="ECO:0000256" key="5">
    <source>
        <dbReference type="ARBA" id="ARBA00022475"/>
    </source>
</evidence>
<proteinExistence type="predicted"/>
<evidence type="ECO:0000313" key="16">
    <source>
        <dbReference type="Proteomes" id="UP000001887"/>
    </source>
</evidence>
<dbReference type="SUPFAM" id="SSF47384">
    <property type="entry name" value="Homodimeric domain of signal transducing histidine kinase"/>
    <property type="match status" value="1"/>
</dbReference>
<evidence type="ECO:0000256" key="11">
    <source>
        <dbReference type="ARBA" id="ARBA00023012"/>
    </source>
</evidence>
<dbReference type="PRINTS" id="PR00344">
    <property type="entry name" value="BCTRLSENSOR"/>
</dbReference>
<dbReference type="Gene3D" id="1.10.287.130">
    <property type="match status" value="1"/>
</dbReference>
<dbReference type="STRING" id="530564.Psta_3635"/>
<dbReference type="PROSITE" id="PS50109">
    <property type="entry name" value="HIS_KIN"/>
    <property type="match status" value="1"/>
</dbReference>
<dbReference type="CDD" id="cd00082">
    <property type="entry name" value="HisKA"/>
    <property type="match status" value="1"/>
</dbReference>
<dbReference type="PANTHER" id="PTHR45453">
    <property type="entry name" value="PHOSPHATE REGULON SENSOR PROTEIN PHOR"/>
    <property type="match status" value="1"/>
</dbReference>
<dbReference type="InterPro" id="IPR003661">
    <property type="entry name" value="HisK_dim/P_dom"/>
</dbReference>
<dbReference type="InterPro" id="IPR004358">
    <property type="entry name" value="Sig_transdc_His_kin-like_C"/>
</dbReference>
<dbReference type="CDD" id="cd00075">
    <property type="entry name" value="HATPase"/>
    <property type="match status" value="1"/>
</dbReference>
<dbReference type="SMART" id="SM00388">
    <property type="entry name" value="HisKA"/>
    <property type="match status" value="1"/>
</dbReference>
<name>D2QZA4_PIRSD</name>
<organism evidence="15 16">
    <name type="scientific">Pirellula staleyi (strain ATCC 27377 / DSM 6068 / ICPB 4128)</name>
    <name type="common">Pirella staleyi</name>
    <dbReference type="NCBI Taxonomy" id="530564"/>
    <lineage>
        <taxon>Bacteria</taxon>
        <taxon>Pseudomonadati</taxon>
        <taxon>Planctomycetota</taxon>
        <taxon>Planctomycetia</taxon>
        <taxon>Pirellulales</taxon>
        <taxon>Pirellulaceae</taxon>
        <taxon>Pirellula</taxon>
    </lineage>
</organism>
<keyword evidence="10" id="KW-0067">ATP-binding</keyword>
<dbReference type="Gene3D" id="3.30.450.20">
    <property type="entry name" value="PAS domain"/>
    <property type="match status" value="1"/>
</dbReference>
<evidence type="ECO:0000256" key="4">
    <source>
        <dbReference type="ARBA" id="ARBA00012438"/>
    </source>
</evidence>
<dbReference type="GO" id="GO:0045121">
    <property type="term" value="C:membrane raft"/>
    <property type="evidence" value="ECO:0007669"/>
    <property type="project" value="UniProtKB-SubCell"/>
</dbReference>
<evidence type="ECO:0000259" key="14">
    <source>
        <dbReference type="PROSITE" id="PS50109"/>
    </source>
</evidence>
<dbReference type="KEGG" id="psl:Psta_3635"/>
<dbReference type="InterPro" id="IPR003594">
    <property type="entry name" value="HATPase_dom"/>
</dbReference>
<keyword evidence="13" id="KW-1133">Transmembrane helix</keyword>
<dbReference type="EC" id="2.7.13.3" evidence="4"/>
<feature type="transmembrane region" description="Helical" evidence="13">
    <location>
        <begin position="47"/>
        <end position="65"/>
    </location>
</feature>
<dbReference type="AlphaFoldDB" id="D2QZA4"/>
<comment type="subcellular location">
    <subcellularLocation>
        <location evidence="2">Cell membrane</location>
    </subcellularLocation>
    <subcellularLocation>
        <location evidence="3">Membrane raft</location>
        <topology evidence="3">Multi-pass membrane protein</topology>
    </subcellularLocation>
</comment>